<dbReference type="Pfam" id="PF01103">
    <property type="entry name" value="Omp85"/>
    <property type="match status" value="1"/>
</dbReference>
<feature type="region of interest" description="Disordered" evidence="4">
    <location>
        <begin position="28"/>
        <end position="50"/>
    </location>
</feature>
<evidence type="ECO:0000256" key="5">
    <source>
        <dbReference type="SAM" id="SignalP"/>
    </source>
</evidence>
<dbReference type="Proteomes" id="UP000194003">
    <property type="component" value="Unassembled WGS sequence"/>
</dbReference>
<dbReference type="Gene3D" id="3.10.20.310">
    <property type="entry name" value="membrane protein fhac"/>
    <property type="match status" value="1"/>
</dbReference>
<proteinExistence type="predicted"/>
<evidence type="ECO:0000259" key="6">
    <source>
        <dbReference type="Pfam" id="PF01103"/>
    </source>
</evidence>
<dbReference type="PANTHER" id="PTHR12815:SF42">
    <property type="entry name" value="BACTERIAL SURFACE ANTIGEN (D15) DOMAIN-CONTAINING PROTEIN"/>
    <property type="match status" value="1"/>
</dbReference>
<keyword evidence="2" id="KW-0812">Transmembrane</keyword>
<dbReference type="EMBL" id="LVJN01000021">
    <property type="protein sequence ID" value="OSM00297.1"/>
    <property type="molecule type" value="Genomic_DNA"/>
</dbReference>
<accession>A0A1Y2JZG6</accession>
<feature type="signal peptide" evidence="5">
    <location>
        <begin position="1"/>
        <end position="21"/>
    </location>
</feature>
<feature type="chain" id="PRO_5012417969" evidence="5">
    <location>
        <begin position="22"/>
        <end position="621"/>
    </location>
</feature>
<evidence type="ECO:0000256" key="1">
    <source>
        <dbReference type="ARBA" id="ARBA00004370"/>
    </source>
</evidence>
<sequence>MRHIFPPLLLTLLWALCPALAPDARAADAPQSSASQPAATQPADAPPTVSQRAAYSVAFDGLDKHGDLEKLIGQVAQTVLKQEKPPLSRFLLARMADGDAELAVQAMRSRGYLDARAEAAVSGEAPPFVVTLKAAPGPLYHIAQWRVQTTPPGDEFTPPDAFSLGLDQAPAGESARILEAHDKLVDAAKEQGYAYAKAGKMRVVADPKSHALEVIYAIDLGPLTTLGEPQLQGFGSVKESYLLHRIPWKAGVRYAPARLREARKAMVGTGLFSAARVKLSETPDAEGRTPVVIKLIERKHRTWRAGAGFSTDQGVTLSGSWEHRNFRGGGERLLTEAELAQQTMRLAASYDQPDFRHIGETLRLSTEIAQEEEEGYDRTGLDINAAVIKKLPKIGELTLGAEYSVARVTEITTAKEETYGTMSFPVGLAADLTDDRLDATRGWKMTLISKPVLATLGNGSNYWRFDLGGSAYHRVGFSDKRLVLAGRFALGTTIGAELADIPADNRLYAGGGGSVRGYGYQLAGPVDAANNPTGGRSLLTFGFESRYRVRPNIGVVAFVDGGRAYAAAFPDGSADPLIGAGLGLRYASPLGPLRLDVGVPLRQRDGVDDVFQLYMSIGQAF</sequence>
<comment type="subcellular location">
    <subcellularLocation>
        <location evidence="1">Membrane</location>
    </subcellularLocation>
</comment>
<comment type="caution">
    <text evidence="7">The sequence shown here is derived from an EMBL/GenBank/DDBJ whole genome shotgun (WGS) entry which is preliminary data.</text>
</comment>
<feature type="domain" description="Bacterial surface antigen (D15)" evidence="6">
    <location>
        <begin position="325"/>
        <end position="621"/>
    </location>
</feature>
<organism evidence="7 8">
    <name type="scientific">Magnetofaba australis IT-1</name>
    <dbReference type="NCBI Taxonomy" id="1434232"/>
    <lineage>
        <taxon>Bacteria</taxon>
        <taxon>Pseudomonadati</taxon>
        <taxon>Pseudomonadota</taxon>
        <taxon>Magnetococcia</taxon>
        <taxon>Magnetococcales</taxon>
        <taxon>Magnetococcaceae</taxon>
        <taxon>Magnetofaba</taxon>
    </lineage>
</organism>
<dbReference type="PANTHER" id="PTHR12815">
    <property type="entry name" value="SORTING AND ASSEMBLY MACHINERY SAMM50 PROTEIN FAMILY MEMBER"/>
    <property type="match status" value="1"/>
</dbReference>
<reference evidence="7 8" key="1">
    <citation type="journal article" date="2016" name="BMC Genomics">
        <title>Combined genomic and structural analyses of a cultured magnetotactic bacterium reveals its niche adaptation to a dynamic environment.</title>
        <authorList>
            <person name="Araujo A.C."/>
            <person name="Morillo V."/>
            <person name="Cypriano J."/>
            <person name="Teixeira L.C."/>
            <person name="Leao P."/>
            <person name="Lyra S."/>
            <person name="Almeida L.G."/>
            <person name="Bazylinski D.A."/>
            <person name="Vasconcellos A.T."/>
            <person name="Abreu F."/>
            <person name="Lins U."/>
        </authorList>
    </citation>
    <scope>NUCLEOTIDE SEQUENCE [LARGE SCALE GENOMIC DNA]</scope>
    <source>
        <strain evidence="7 8">IT-1</strain>
    </source>
</reference>
<dbReference type="Gene3D" id="2.40.160.50">
    <property type="entry name" value="membrane protein fhac: a member of the omp85/tpsb transporter family"/>
    <property type="match status" value="1"/>
</dbReference>
<feature type="compositionally biased region" description="Low complexity" evidence="4">
    <location>
        <begin position="28"/>
        <end position="47"/>
    </location>
</feature>
<keyword evidence="5" id="KW-0732">Signal</keyword>
<dbReference type="AlphaFoldDB" id="A0A1Y2JZG6"/>
<evidence type="ECO:0000256" key="4">
    <source>
        <dbReference type="SAM" id="MobiDB-lite"/>
    </source>
</evidence>
<dbReference type="GO" id="GO:0019867">
    <property type="term" value="C:outer membrane"/>
    <property type="evidence" value="ECO:0007669"/>
    <property type="project" value="InterPro"/>
</dbReference>
<evidence type="ECO:0000313" key="7">
    <source>
        <dbReference type="EMBL" id="OSM00297.1"/>
    </source>
</evidence>
<gene>
    <name evidence="7" type="ORF">MAIT1_00783</name>
</gene>
<evidence type="ECO:0000256" key="3">
    <source>
        <dbReference type="ARBA" id="ARBA00023136"/>
    </source>
</evidence>
<keyword evidence="3" id="KW-0472">Membrane</keyword>
<name>A0A1Y2JZG6_9PROT</name>
<evidence type="ECO:0000313" key="8">
    <source>
        <dbReference type="Proteomes" id="UP000194003"/>
    </source>
</evidence>
<dbReference type="InterPro" id="IPR000184">
    <property type="entry name" value="Bac_surfAg_D15"/>
</dbReference>
<keyword evidence="2" id="KW-1134">Transmembrane beta strand</keyword>
<dbReference type="STRING" id="1434232.MAIT1_00783"/>
<evidence type="ECO:0000256" key="2">
    <source>
        <dbReference type="ARBA" id="ARBA00022452"/>
    </source>
</evidence>
<protein>
    <submittedName>
        <fullName evidence="7">Putative surface antigen</fullName>
    </submittedName>
</protein>
<keyword evidence="8" id="KW-1185">Reference proteome</keyword>
<dbReference type="InterPro" id="IPR039910">
    <property type="entry name" value="D15-like"/>
</dbReference>